<dbReference type="SUPFAM" id="SSF50475">
    <property type="entry name" value="FMN-binding split barrel"/>
    <property type="match status" value="1"/>
</dbReference>
<sequence>MDINQLFKKISAEDMNDNVFTLVGNDFFAATAGKKDHYNSMVASGGGFGVLFKKPVSWCVFRSDRYTLEMIQKEQTYTLSYFPDDYREQMMFLGSKSGRDSDKMKEAELISIETPSQNMSFEKARLIFECKLMQITTPDPDDFYSQEARDYINETYKKSSDHRKFVIGEITDIWIKK</sequence>
<evidence type="ECO:0000259" key="2">
    <source>
        <dbReference type="Pfam" id="PF01613"/>
    </source>
</evidence>
<dbReference type="eggNOG" id="COG1853">
    <property type="taxonomic scope" value="Bacteria"/>
</dbReference>
<evidence type="ECO:0000313" key="3">
    <source>
        <dbReference type="EMBL" id="ACZ10251.1"/>
    </source>
</evidence>
<dbReference type="GO" id="GO:0016646">
    <property type="term" value="F:oxidoreductase activity, acting on the CH-NH group of donors, NAD or NADP as acceptor"/>
    <property type="evidence" value="ECO:0007669"/>
    <property type="project" value="UniProtKB-ARBA"/>
</dbReference>
<dbReference type="InterPro" id="IPR012349">
    <property type="entry name" value="Split_barrel_FMN-bd"/>
</dbReference>
<dbReference type="STRING" id="526218.Sterm_3412"/>
<reference evidence="4" key="1">
    <citation type="submission" date="2009-09" db="EMBL/GenBank/DDBJ databases">
        <title>The complete chromosome of Sebaldella termitidis ATCC 33386.</title>
        <authorList>
            <consortium name="US DOE Joint Genome Institute (JGI-PGF)"/>
            <person name="Lucas S."/>
            <person name="Copeland A."/>
            <person name="Lapidus A."/>
            <person name="Glavina del Rio T."/>
            <person name="Dalin E."/>
            <person name="Tice H."/>
            <person name="Bruce D."/>
            <person name="Goodwin L."/>
            <person name="Pitluck S."/>
            <person name="Kyrpides N."/>
            <person name="Mavromatis K."/>
            <person name="Ivanova N."/>
            <person name="Mikhailova N."/>
            <person name="Sims D."/>
            <person name="Meincke L."/>
            <person name="Brettin T."/>
            <person name="Detter J.C."/>
            <person name="Han C."/>
            <person name="Larimer F."/>
            <person name="Land M."/>
            <person name="Hauser L."/>
            <person name="Markowitz V."/>
            <person name="Cheng J.F."/>
            <person name="Hugenholtz P."/>
            <person name="Woyke T."/>
            <person name="Wu D."/>
            <person name="Eisen J.A."/>
        </authorList>
    </citation>
    <scope>NUCLEOTIDE SEQUENCE [LARGE SCALE GENOMIC DNA]</scope>
    <source>
        <strain evidence="4">ATCC 33386 / NCTC 11300</strain>
    </source>
</reference>
<accession>D1AQJ1</accession>
<dbReference type="AlphaFoldDB" id="D1AQJ1"/>
<organism evidence="3 4">
    <name type="scientific">Sebaldella termitidis (strain ATCC 33386 / NCTC 11300)</name>
    <dbReference type="NCBI Taxonomy" id="526218"/>
    <lineage>
        <taxon>Bacteria</taxon>
        <taxon>Fusobacteriati</taxon>
        <taxon>Fusobacteriota</taxon>
        <taxon>Fusobacteriia</taxon>
        <taxon>Fusobacteriales</taxon>
        <taxon>Leptotrichiaceae</taxon>
        <taxon>Sebaldella</taxon>
    </lineage>
</organism>
<dbReference type="KEGG" id="str:Sterm_3412"/>
<dbReference type="InterPro" id="IPR052174">
    <property type="entry name" value="Flavoredoxin"/>
</dbReference>
<proteinExistence type="inferred from homology"/>
<dbReference type="HOGENOM" id="CLU_102849_1_0_0"/>
<dbReference type="InterPro" id="IPR002563">
    <property type="entry name" value="Flavin_Rdtase-like_dom"/>
</dbReference>
<evidence type="ECO:0000313" key="4">
    <source>
        <dbReference type="Proteomes" id="UP000000845"/>
    </source>
</evidence>
<evidence type="ECO:0000256" key="1">
    <source>
        <dbReference type="ARBA" id="ARBA00038054"/>
    </source>
</evidence>
<keyword evidence="4" id="KW-1185">Reference proteome</keyword>
<feature type="domain" description="Flavin reductase like" evidence="2">
    <location>
        <begin position="60"/>
        <end position="176"/>
    </location>
</feature>
<dbReference type="EMBL" id="CP001739">
    <property type="protein sequence ID" value="ACZ10251.1"/>
    <property type="molecule type" value="Genomic_DNA"/>
</dbReference>
<comment type="similarity">
    <text evidence="1">Belongs to the flavoredoxin family.</text>
</comment>
<dbReference type="PANTHER" id="PTHR43567:SF5">
    <property type="entry name" value="HYPOTHETICAL CYTOSOLIC PROTEIN"/>
    <property type="match status" value="1"/>
</dbReference>
<dbReference type="GO" id="GO:0010181">
    <property type="term" value="F:FMN binding"/>
    <property type="evidence" value="ECO:0007669"/>
    <property type="project" value="InterPro"/>
</dbReference>
<name>D1AQJ1_SEBTE</name>
<dbReference type="Gene3D" id="2.30.110.10">
    <property type="entry name" value="Electron Transport, Fmn-binding Protein, Chain A"/>
    <property type="match status" value="1"/>
</dbReference>
<protein>
    <recommendedName>
        <fullName evidence="2">Flavin reductase like domain-containing protein</fullName>
    </recommendedName>
</protein>
<gene>
    <name evidence="3" type="ordered locus">Sterm_3412</name>
</gene>
<dbReference type="Pfam" id="PF01613">
    <property type="entry name" value="Flavin_Reduct"/>
    <property type="match status" value="1"/>
</dbReference>
<reference evidence="3 4" key="2">
    <citation type="journal article" date="2010" name="Stand. Genomic Sci.">
        <title>Complete genome sequence of Sebaldella termitidis type strain (NCTC 11300).</title>
        <authorList>
            <person name="Harmon-Smith M."/>
            <person name="Celia L."/>
            <person name="Chertkov O."/>
            <person name="Lapidus A."/>
            <person name="Copeland A."/>
            <person name="Glavina Del Rio T."/>
            <person name="Nolan M."/>
            <person name="Lucas S."/>
            <person name="Tice H."/>
            <person name="Cheng J.F."/>
            <person name="Han C."/>
            <person name="Detter J.C."/>
            <person name="Bruce D."/>
            <person name="Goodwin L."/>
            <person name="Pitluck S."/>
            <person name="Pati A."/>
            <person name="Liolios K."/>
            <person name="Ivanova N."/>
            <person name="Mavromatis K."/>
            <person name="Mikhailova N."/>
            <person name="Chen A."/>
            <person name="Palaniappan K."/>
            <person name="Land M."/>
            <person name="Hauser L."/>
            <person name="Chang Y.J."/>
            <person name="Jeffries C.D."/>
            <person name="Brettin T."/>
            <person name="Goker M."/>
            <person name="Beck B."/>
            <person name="Bristow J."/>
            <person name="Eisen J.A."/>
            <person name="Markowitz V."/>
            <person name="Hugenholtz P."/>
            <person name="Kyrpides N.C."/>
            <person name="Klenk H.P."/>
            <person name="Chen F."/>
        </authorList>
    </citation>
    <scope>NUCLEOTIDE SEQUENCE [LARGE SCALE GENOMIC DNA]</scope>
    <source>
        <strain evidence="4">ATCC 33386 / NCTC 11300</strain>
    </source>
</reference>
<dbReference type="Proteomes" id="UP000000845">
    <property type="component" value="Chromosome"/>
</dbReference>
<dbReference type="PANTHER" id="PTHR43567">
    <property type="entry name" value="FLAVOREDOXIN-RELATED-RELATED"/>
    <property type="match status" value="1"/>
</dbReference>
<dbReference type="RefSeq" id="WP_012862833.1">
    <property type="nucleotide sequence ID" value="NC_013517.1"/>
</dbReference>